<evidence type="ECO:0000256" key="1">
    <source>
        <dbReference type="SAM" id="MobiDB-lite"/>
    </source>
</evidence>
<accession>A0A251XI06</accession>
<organism evidence="2 3">
    <name type="scientific">Clavibacter michiganensis subsp. michiganensis</name>
    <dbReference type="NCBI Taxonomy" id="33013"/>
    <lineage>
        <taxon>Bacteria</taxon>
        <taxon>Bacillati</taxon>
        <taxon>Actinomycetota</taxon>
        <taxon>Actinomycetes</taxon>
        <taxon>Micrococcales</taxon>
        <taxon>Microbacteriaceae</taxon>
        <taxon>Clavibacter</taxon>
    </lineage>
</organism>
<keyword evidence="3" id="KW-1185">Reference proteome</keyword>
<evidence type="ECO:0000313" key="3">
    <source>
        <dbReference type="Proteomes" id="UP000195062"/>
    </source>
</evidence>
<feature type="region of interest" description="Disordered" evidence="1">
    <location>
        <begin position="29"/>
        <end position="62"/>
    </location>
</feature>
<dbReference type="Proteomes" id="UP000195062">
    <property type="component" value="Unassembled WGS sequence"/>
</dbReference>
<sequence length="62" mass="6576">MSSGSMTPARMPGWRPSVMAVTLQPGTAMRFTPDRRGRWVPPSSACSSSGRPYGQAPAKSPP</sequence>
<gene>
    <name evidence="2" type="ORF">CMMCAS07_10420</name>
</gene>
<name>A0A251XI06_CLAMM</name>
<comment type="caution">
    <text evidence="2">The sequence shown here is derived from an EMBL/GenBank/DDBJ whole genome shotgun (WGS) entry which is preliminary data.</text>
</comment>
<evidence type="ECO:0000313" key="2">
    <source>
        <dbReference type="EMBL" id="OUE02422.1"/>
    </source>
</evidence>
<protein>
    <submittedName>
        <fullName evidence="2">Uncharacterized protein</fullName>
    </submittedName>
</protein>
<dbReference type="AlphaFoldDB" id="A0A251XI06"/>
<proteinExistence type="predicted"/>
<dbReference type="EMBL" id="MDHH01000002">
    <property type="protein sequence ID" value="OUE02422.1"/>
    <property type="molecule type" value="Genomic_DNA"/>
</dbReference>
<reference evidence="2 3" key="1">
    <citation type="submission" date="2016-08" db="EMBL/GenBank/DDBJ databases">
        <title>Genome sequence of Clavibacter michiganensis subsp. michiganensis strain CASJ007.</title>
        <authorList>
            <person name="Thapa S.P."/>
            <person name="Coaker G."/>
        </authorList>
    </citation>
    <scope>NUCLEOTIDE SEQUENCE [LARGE SCALE GENOMIC DNA]</scope>
    <source>
        <strain evidence="2">CASJ007</strain>
    </source>
</reference>